<evidence type="ECO:0000313" key="2">
    <source>
        <dbReference type="Proteomes" id="UP000005561"/>
    </source>
</evidence>
<proteinExistence type="predicted"/>
<comment type="caution">
    <text evidence="1">The sequence shown here is derived from an EMBL/GenBank/DDBJ whole genome shotgun (WGS) entry which is preliminary data.</text>
</comment>
<dbReference type="RefSeq" id="WP_006864180.1">
    <property type="nucleotide sequence ID" value="NZ_ACCL02000028.1"/>
</dbReference>
<keyword evidence="2" id="KW-1185">Reference proteome</keyword>
<evidence type="ECO:0000313" key="1">
    <source>
        <dbReference type="EMBL" id="EET58592.1"/>
    </source>
</evidence>
<accession>C6LL81</accession>
<reference evidence="1" key="1">
    <citation type="submission" date="2009-07" db="EMBL/GenBank/DDBJ databases">
        <authorList>
            <person name="Weinstock G."/>
            <person name="Sodergren E."/>
            <person name="Clifton S."/>
            <person name="Fulton L."/>
            <person name="Fulton B."/>
            <person name="Courtney L."/>
            <person name="Fronick C."/>
            <person name="Harrison M."/>
            <person name="Strong C."/>
            <person name="Farmer C."/>
            <person name="Delahaunty K."/>
            <person name="Markovic C."/>
            <person name="Hall O."/>
            <person name="Minx P."/>
            <person name="Tomlinson C."/>
            <person name="Mitreva M."/>
            <person name="Nelson J."/>
            <person name="Hou S."/>
            <person name="Wollam A."/>
            <person name="Pepin K.H."/>
            <person name="Johnson M."/>
            <person name="Bhonagiri V."/>
            <person name="Nash W.E."/>
            <person name="Warren W."/>
            <person name="Chinwalla A."/>
            <person name="Mardis E.R."/>
            <person name="Wilson R.K."/>
        </authorList>
    </citation>
    <scope>NUCLEOTIDE SEQUENCE [LARGE SCALE GENOMIC DNA]</scope>
    <source>
        <strain evidence="1">DSM 14469</strain>
    </source>
</reference>
<dbReference type="Proteomes" id="UP000005561">
    <property type="component" value="Unassembled WGS sequence"/>
</dbReference>
<sequence length="42" mass="4815">MKKGKVFEFPKMIVLTKSNRVAAYGPENPYHCTFKACCYQGK</sequence>
<gene>
    <name evidence="1" type="ORF">BRYFOR_09428</name>
</gene>
<dbReference type="AlphaFoldDB" id="C6LL81"/>
<organism evidence="1 2">
    <name type="scientific">Marvinbryantia formatexigens DSM 14469</name>
    <dbReference type="NCBI Taxonomy" id="478749"/>
    <lineage>
        <taxon>Bacteria</taxon>
        <taxon>Bacillati</taxon>
        <taxon>Bacillota</taxon>
        <taxon>Clostridia</taxon>
        <taxon>Lachnospirales</taxon>
        <taxon>Lachnospiraceae</taxon>
        <taxon>Marvinbryantia</taxon>
    </lineage>
</organism>
<name>C6LL81_9FIRM</name>
<dbReference type="STRING" id="168384.SAMN05660368_03547"/>
<protein>
    <submittedName>
        <fullName evidence="1">Uncharacterized protein</fullName>
    </submittedName>
</protein>
<dbReference type="EMBL" id="ACCL02000028">
    <property type="protein sequence ID" value="EET58592.1"/>
    <property type="molecule type" value="Genomic_DNA"/>
</dbReference>